<evidence type="ECO:0000313" key="4">
    <source>
        <dbReference type="Proteomes" id="UP001527925"/>
    </source>
</evidence>
<name>A0ABR4N2F9_9FUNG</name>
<dbReference type="InterPro" id="IPR002110">
    <property type="entry name" value="Ankyrin_rpt"/>
</dbReference>
<dbReference type="Pfam" id="PF00075">
    <property type="entry name" value="RNase_H"/>
    <property type="match status" value="1"/>
</dbReference>
<dbReference type="InterPro" id="IPR002156">
    <property type="entry name" value="RNaseH_domain"/>
</dbReference>
<dbReference type="PANTHER" id="PTHR46586:SF3">
    <property type="entry name" value="ANKYRIN REPEAT-CONTAINING PROTEIN"/>
    <property type="match status" value="1"/>
</dbReference>
<keyword evidence="4" id="KW-1185">Reference proteome</keyword>
<proteinExistence type="predicted"/>
<feature type="domain" description="RNase H type-1" evidence="2">
    <location>
        <begin position="91"/>
        <end position="166"/>
    </location>
</feature>
<dbReference type="Pfam" id="PF12796">
    <property type="entry name" value="Ank_2"/>
    <property type="match status" value="1"/>
</dbReference>
<evidence type="ECO:0000313" key="3">
    <source>
        <dbReference type="EMBL" id="KAL2913737.1"/>
    </source>
</evidence>
<dbReference type="Gene3D" id="1.25.40.20">
    <property type="entry name" value="Ankyrin repeat-containing domain"/>
    <property type="match status" value="1"/>
</dbReference>
<dbReference type="InterPro" id="IPR036770">
    <property type="entry name" value="Ankyrin_rpt-contain_sf"/>
</dbReference>
<feature type="compositionally biased region" description="Low complexity" evidence="1">
    <location>
        <begin position="23"/>
        <end position="35"/>
    </location>
</feature>
<dbReference type="EMBL" id="JADGIZ020000042">
    <property type="protein sequence ID" value="KAL2913737.1"/>
    <property type="molecule type" value="Genomic_DNA"/>
</dbReference>
<dbReference type="SUPFAM" id="SSF48403">
    <property type="entry name" value="Ankyrin repeat"/>
    <property type="match status" value="1"/>
</dbReference>
<feature type="region of interest" description="Disordered" evidence="1">
    <location>
        <begin position="1"/>
        <end position="78"/>
    </location>
</feature>
<accession>A0ABR4N2F9</accession>
<dbReference type="InterPro" id="IPR012337">
    <property type="entry name" value="RNaseH-like_sf"/>
</dbReference>
<evidence type="ECO:0000259" key="2">
    <source>
        <dbReference type="Pfam" id="PF00075"/>
    </source>
</evidence>
<dbReference type="SUPFAM" id="SSF53098">
    <property type="entry name" value="Ribonuclease H-like"/>
    <property type="match status" value="1"/>
</dbReference>
<evidence type="ECO:0000256" key="1">
    <source>
        <dbReference type="SAM" id="MobiDB-lite"/>
    </source>
</evidence>
<dbReference type="InterPro" id="IPR036397">
    <property type="entry name" value="RNaseH_sf"/>
</dbReference>
<dbReference type="PANTHER" id="PTHR46586">
    <property type="entry name" value="ANKYRIN REPEAT-CONTAINING PROTEIN"/>
    <property type="match status" value="1"/>
</dbReference>
<sequence length="843" mass="93078">MADIRTNDAPAAALAAPPPPAHPAAAHADPAAATAQHDRLAERLDGQPAPPPAVPPPLAAAPASTTSQPPSTTSDAPRAVRFRPSATNESSIHLTVFTDSQAAIDAIKKSTNLVSERNLLKLSCHGMLSAIHEITSMQHIKLDLVKVKGHSGIPMNELADSLAKDARALPASHHDPLLQVNDDYLLDLRHMETLLHQDSIPIEIYPSKLLKTVPYAQWSTATNATLAKHNPGIPTANWDLTLRLINIGCGKIDHLDSSHTDETAFRLRLLTGRLQTNARIHGFGTLPDAKCPRCPCPSETRDHFLACPANVALLPCIVARTRELLVSRMSSARHWSPLTSIRNAPAGLLKALMLTRPNCLSSPTAKGIITSQLVNRVSRKLKAKLPLQTRRLAAMYAADCLLTAVYETAWKHRFENMILKHAGVLTLWVNGRIDDAKLDIDQFKAVLCDICEIDWPGDLTKLPFEKVMLPIYDKSLWSLRSRDLHARFKALDFGFIDDGLEQAVILNGWTDLLDFGKPAKLGLNAARCGSIAMLQHLVHERKIVALEKEHVRLAALFNHIDVLKWLADRLPNRAFTTDAMAMAASHGDLDVVKFMHANSTKSRTKSAMNDAARRGRLDVVKSLHANRTKGCTTSAMNWAARDGHLPVVKWLRANRTEGCTNKAMEYAARSGQADVVEWLHKNRTEGILANTLRVAAQSGQLDVIQRIHTLAPALLAHLDADYCASNGQDRVLDWILDKTGGRPTKAGTWRAVKHGHVRMLPWLREHMPQMLRSHLASRVGNRSADAVIDWFDREDLPAFPARVMQLAINERLILVIKWLLRHVGEDKWCDGDLERARELVGTA</sequence>
<reference evidence="3 4" key="1">
    <citation type="submission" date="2023-09" db="EMBL/GenBank/DDBJ databases">
        <title>Pangenome analysis of Batrachochytrium dendrobatidis and related Chytrids.</title>
        <authorList>
            <person name="Yacoub M.N."/>
            <person name="Stajich J.E."/>
            <person name="James T.Y."/>
        </authorList>
    </citation>
    <scope>NUCLEOTIDE SEQUENCE [LARGE SCALE GENOMIC DNA]</scope>
    <source>
        <strain evidence="3 4">JEL0888</strain>
    </source>
</reference>
<dbReference type="Proteomes" id="UP001527925">
    <property type="component" value="Unassembled WGS sequence"/>
</dbReference>
<protein>
    <recommendedName>
        <fullName evidence="2">RNase H type-1 domain-containing protein</fullName>
    </recommendedName>
</protein>
<gene>
    <name evidence="3" type="ORF">HK105_206753</name>
</gene>
<comment type="caution">
    <text evidence="3">The sequence shown here is derived from an EMBL/GenBank/DDBJ whole genome shotgun (WGS) entry which is preliminary data.</text>
</comment>
<dbReference type="InterPro" id="IPR052050">
    <property type="entry name" value="SecEffector_AnkRepeat"/>
</dbReference>
<organism evidence="3 4">
    <name type="scientific">Polyrhizophydium stewartii</name>
    <dbReference type="NCBI Taxonomy" id="2732419"/>
    <lineage>
        <taxon>Eukaryota</taxon>
        <taxon>Fungi</taxon>
        <taxon>Fungi incertae sedis</taxon>
        <taxon>Chytridiomycota</taxon>
        <taxon>Chytridiomycota incertae sedis</taxon>
        <taxon>Chytridiomycetes</taxon>
        <taxon>Rhizophydiales</taxon>
        <taxon>Rhizophydiales incertae sedis</taxon>
        <taxon>Polyrhizophydium</taxon>
    </lineage>
</organism>
<feature type="compositionally biased region" description="Pro residues" evidence="1">
    <location>
        <begin position="48"/>
        <end position="59"/>
    </location>
</feature>
<feature type="compositionally biased region" description="Low complexity" evidence="1">
    <location>
        <begin position="60"/>
        <end position="77"/>
    </location>
</feature>
<feature type="compositionally biased region" description="Basic and acidic residues" evidence="1">
    <location>
        <begin position="36"/>
        <end position="45"/>
    </location>
</feature>
<dbReference type="Gene3D" id="3.30.420.10">
    <property type="entry name" value="Ribonuclease H-like superfamily/Ribonuclease H"/>
    <property type="match status" value="1"/>
</dbReference>